<feature type="transmembrane region" description="Helical" evidence="1">
    <location>
        <begin position="161"/>
        <end position="183"/>
    </location>
</feature>
<dbReference type="EMBL" id="CAJGYM010000015">
    <property type="protein sequence ID" value="CAD6190448.1"/>
    <property type="molecule type" value="Genomic_DNA"/>
</dbReference>
<keyword evidence="1" id="KW-0812">Transmembrane</keyword>
<proteinExistence type="predicted"/>
<feature type="transmembrane region" description="Helical" evidence="1">
    <location>
        <begin position="79"/>
        <end position="106"/>
    </location>
</feature>
<sequence length="222" mass="24434">MAILPDTHFLSPQTDFGRVILPCLIYLIGVGPIAIGTLILLNTDQAPLKRKVIETHGPCVPRNLMDPYFYVVEIKDPKVAVCAVLIISLFAICGFCCLGLVIASAMQLRGYATKFSVQTAKMHRAFILSLTLQASSHVTINGFPMVTTVLFYLMGSLTNELLHCCIVVNSFHGVISTMSMIALNGPYRNAAKELLYKIFHPGRRPPPLFIPKGPMTRTAWLS</sequence>
<dbReference type="Pfam" id="PF10318">
    <property type="entry name" value="7TM_GPCR_Srh"/>
    <property type="match status" value="1"/>
</dbReference>
<evidence type="ECO:0000313" key="2">
    <source>
        <dbReference type="EMBL" id="CAD6190448.1"/>
    </source>
</evidence>
<evidence type="ECO:0008006" key="4">
    <source>
        <dbReference type="Google" id="ProtNLM"/>
    </source>
</evidence>
<evidence type="ECO:0000256" key="1">
    <source>
        <dbReference type="SAM" id="Phobius"/>
    </source>
</evidence>
<keyword evidence="1" id="KW-1133">Transmembrane helix</keyword>
<gene>
    <name evidence="2" type="ORF">CAUJ_LOCUS6367</name>
</gene>
<dbReference type="PANTHER" id="PTHR46891:SF6">
    <property type="entry name" value="SERPENTINE RECEPTOR, CLASS H"/>
    <property type="match status" value="1"/>
</dbReference>
<feature type="transmembrane region" description="Helical" evidence="1">
    <location>
        <begin position="126"/>
        <end position="154"/>
    </location>
</feature>
<dbReference type="PANTHER" id="PTHR46891">
    <property type="entry name" value="SERPENTINE RECEPTOR, CLASS H-RELATED"/>
    <property type="match status" value="1"/>
</dbReference>
<comment type="caution">
    <text evidence="2">The sequence shown here is derived from an EMBL/GenBank/DDBJ whole genome shotgun (WGS) entry which is preliminary data.</text>
</comment>
<accession>A0A8S1H764</accession>
<organism evidence="2 3">
    <name type="scientific">Caenorhabditis auriculariae</name>
    <dbReference type="NCBI Taxonomy" id="2777116"/>
    <lineage>
        <taxon>Eukaryota</taxon>
        <taxon>Metazoa</taxon>
        <taxon>Ecdysozoa</taxon>
        <taxon>Nematoda</taxon>
        <taxon>Chromadorea</taxon>
        <taxon>Rhabditida</taxon>
        <taxon>Rhabditina</taxon>
        <taxon>Rhabditomorpha</taxon>
        <taxon>Rhabditoidea</taxon>
        <taxon>Rhabditidae</taxon>
        <taxon>Peloderinae</taxon>
        <taxon>Caenorhabditis</taxon>
    </lineage>
</organism>
<protein>
    <recommendedName>
        <fullName evidence="4">G protein-coupled receptor</fullName>
    </recommendedName>
</protein>
<name>A0A8S1H764_9PELO</name>
<keyword evidence="1" id="KW-0472">Membrane</keyword>
<dbReference type="OrthoDB" id="5802824at2759"/>
<evidence type="ECO:0000313" key="3">
    <source>
        <dbReference type="Proteomes" id="UP000835052"/>
    </source>
</evidence>
<feature type="transmembrane region" description="Helical" evidence="1">
    <location>
        <begin position="19"/>
        <end position="41"/>
    </location>
</feature>
<dbReference type="AlphaFoldDB" id="A0A8S1H764"/>
<dbReference type="Proteomes" id="UP000835052">
    <property type="component" value="Unassembled WGS sequence"/>
</dbReference>
<keyword evidence="3" id="KW-1185">Reference proteome</keyword>
<reference evidence="2" key="1">
    <citation type="submission" date="2020-10" db="EMBL/GenBank/DDBJ databases">
        <authorList>
            <person name="Kikuchi T."/>
        </authorList>
    </citation>
    <scope>NUCLEOTIDE SEQUENCE</scope>
    <source>
        <strain evidence="2">NKZ352</strain>
    </source>
</reference>
<dbReference type="InterPro" id="IPR019422">
    <property type="entry name" value="7TM_GPCR_serpentine_rcpt_Srh"/>
</dbReference>